<comment type="caution">
    <text evidence="1">The sequence shown here is derived from an EMBL/GenBank/DDBJ whole genome shotgun (WGS) entry which is preliminary data.</text>
</comment>
<protein>
    <submittedName>
        <fullName evidence="1">Uncharacterized protein</fullName>
    </submittedName>
</protein>
<accession>A0ABQ6M7I6</accession>
<dbReference type="Proteomes" id="UP001165060">
    <property type="component" value="Unassembled WGS sequence"/>
</dbReference>
<dbReference type="EMBL" id="BRYB01000034">
    <property type="protein sequence ID" value="GMI20997.1"/>
    <property type="molecule type" value="Genomic_DNA"/>
</dbReference>
<gene>
    <name evidence="1" type="ORF">TeGR_g7394</name>
</gene>
<keyword evidence="2" id="KW-1185">Reference proteome</keyword>
<sequence length="148" mass="16350">MEGLPPGLRYVAQYAFYDGLGDCPLRDLRGLPFSAVVHARAFGDGFMPPSKKLSATARSLGFRSIDAWVQDRRLVPCRRYAILSSVRCARRLSCSVPPAGEHEAKLSRAFPALQAEPLAPLLRRLALLPDVLVREVAEFAHGDHVQKQ</sequence>
<reference evidence="1 2" key="1">
    <citation type="journal article" date="2023" name="Commun. Biol.">
        <title>Genome analysis of Parmales, the sister group of diatoms, reveals the evolutionary specialization of diatoms from phago-mixotrophs to photoautotrophs.</title>
        <authorList>
            <person name="Ban H."/>
            <person name="Sato S."/>
            <person name="Yoshikawa S."/>
            <person name="Yamada K."/>
            <person name="Nakamura Y."/>
            <person name="Ichinomiya M."/>
            <person name="Sato N."/>
            <person name="Blanc-Mathieu R."/>
            <person name="Endo H."/>
            <person name="Kuwata A."/>
            <person name="Ogata H."/>
        </authorList>
    </citation>
    <scope>NUCLEOTIDE SEQUENCE [LARGE SCALE GENOMIC DNA]</scope>
</reference>
<proteinExistence type="predicted"/>
<evidence type="ECO:0000313" key="2">
    <source>
        <dbReference type="Proteomes" id="UP001165060"/>
    </source>
</evidence>
<evidence type="ECO:0000313" key="1">
    <source>
        <dbReference type="EMBL" id="GMI20997.1"/>
    </source>
</evidence>
<organism evidence="1 2">
    <name type="scientific">Tetraparma gracilis</name>
    <dbReference type="NCBI Taxonomy" id="2962635"/>
    <lineage>
        <taxon>Eukaryota</taxon>
        <taxon>Sar</taxon>
        <taxon>Stramenopiles</taxon>
        <taxon>Ochrophyta</taxon>
        <taxon>Bolidophyceae</taxon>
        <taxon>Parmales</taxon>
        <taxon>Triparmaceae</taxon>
        <taxon>Tetraparma</taxon>
    </lineage>
</organism>
<name>A0ABQ6M7I6_9STRA</name>